<evidence type="ECO:0000313" key="1">
    <source>
        <dbReference type="EMBL" id="QYA41316.1"/>
    </source>
</evidence>
<protein>
    <recommendedName>
        <fullName evidence="3">8-oxo-dGTP diphosphatase</fullName>
    </recommendedName>
</protein>
<organism evidence="1 2">
    <name type="scientific">Macrococcoides bohemicum</name>
    <dbReference type="NCBI Taxonomy" id="1903056"/>
    <lineage>
        <taxon>Bacteria</taxon>
        <taxon>Bacillati</taxon>
        <taxon>Bacillota</taxon>
        <taxon>Bacilli</taxon>
        <taxon>Bacillales</taxon>
        <taxon>Staphylococcaceae</taxon>
        <taxon>Macrococcoides</taxon>
    </lineage>
</organism>
<sequence length="65" mass="7775">MYFTSSNKEPLLNDGHFYSVKLLDKICEPVEDDHIMHWIPIDSVKDYLFHEHHVWAVNKCVNVLY</sequence>
<accession>A0AAJ4P767</accession>
<reference evidence="1 2" key="1">
    <citation type="submission" date="2021-07" db="EMBL/GenBank/DDBJ databases">
        <title>Prevalence and characterization of methicillin-resistant Macrococcus spp. in food producing animals and meat in Switzerland in 2019.</title>
        <authorList>
            <person name="Keller J.E."/>
            <person name="Schwendener S."/>
            <person name="Neuenschwander J."/>
            <person name="Overesch G."/>
            <person name="Perreten V."/>
        </authorList>
    </citation>
    <scope>NUCLEOTIDE SEQUENCE [LARGE SCALE GENOMIC DNA]</scope>
    <source>
        <strain evidence="1 2">19Msa0936</strain>
    </source>
</reference>
<keyword evidence="2" id="KW-1185">Reference proteome</keyword>
<dbReference type="EMBL" id="CP079981">
    <property type="protein sequence ID" value="QYA41316.1"/>
    <property type="molecule type" value="Genomic_DNA"/>
</dbReference>
<proteinExistence type="predicted"/>
<dbReference type="Proteomes" id="UP000826802">
    <property type="component" value="Chromosome"/>
</dbReference>
<gene>
    <name evidence="1" type="ORF">KYI11_06570</name>
</gene>
<dbReference type="RefSeq" id="WP_219502392.1">
    <property type="nucleotide sequence ID" value="NZ_CP079981.1"/>
</dbReference>
<name>A0AAJ4P767_9STAP</name>
<evidence type="ECO:0008006" key="3">
    <source>
        <dbReference type="Google" id="ProtNLM"/>
    </source>
</evidence>
<dbReference type="AlphaFoldDB" id="A0AAJ4P767"/>
<evidence type="ECO:0000313" key="2">
    <source>
        <dbReference type="Proteomes" id="UP000826802"/>
    </source>
</evidence>